<keyword evidence="6" id="KW-0804">Transcription</keyword>
<evidence type="ECO:0000256" key="1">
    <source>
        <dbReference type="ARBA" id="ARBA00004123"/>
    </source>
</evidence>
<evidence type="ECO:0000256" key="5">
    <source>
        <dbReference type="ARBA" id="ARBA00023125"/>
    </source>
</evidence>
<proteinExistence type="predicted"/>
<dbReference type="InterPro" id="IPR009057">
    <property type="entry name" value="Homeodomain-like_sf"/>
</dbReference>
<dbReference type="InterPro" id="IPR043565">
    <property type="entry name" value="PAX_fam"/>
</dbReference>
<dbReference type="GO" id="GO:0000981">
    <property type="term" value="F:DNA-binding transcription factor activity, RNA polymerase II-specific"/>
    <property type="evidence" value="ECO:0007669"/>
    <property type="project" value="TreeGrafter"/>
</dbReference>
<organism evidence="9 10">
    <name type="scientific">Scleropages formosus</name>
    <name type="common">Asian bonytongue</name>
    <name type="synonym">Osteoglossum formosum</name>
    <dbReference type="NCBI Taxonomy" id="113540"/>
    <lineage>
        <taxon>Eukaryota</taxon>
        <taxon>Metazoa</taxon>
        <taxon>Chordata</taxon>
        <taxon>Craniata</taxon>
        <taxon>Vertebrata</taxon>
        <taxon>Euteleostomi</taxon>
        <taxon>Actinopterygii</taxon>
        <taxon>Neopterygii</taxon>
        <taxon>Teleostei</taxon>
        <taxon>Osteoglossocephala</taxon>
        <taxon>Osteoglossomorpha</taxon>
        <taxon>Osteoglossiformes</taxon>
        <taxon>Osteoglossidae</taxon>
        <taxon>Scleropages</taxon>
    </lineage>
</organism>
<evidence type="ECO:0000256" key="4">
    <source>
        <dbReference type="ARBA" id="ARBA00023015"/>
    </source>
</evidence>
<dbReference type="GeneTree" id="ENSGT00940000165785"/>
<comment type="subcellular location">
    <subcellularLocation>
        <location evidence="1">Nucleus</location>
    </subcellularLocation>
</comment>
<keyword evidence="4" id="KW-0805">Transcription regulation</keyword>
<dbReference type="SUPFAM" id="SSF46689">
    <property type="entry name" value="Homeodomain-like"/>
    <property type="match status" value="1"/>
</dbReference>
<keyword evidence="7" id="KW-0539">Nucleus</keyword>
<dbReference type="AlphaFoldDB" id="A0A8C9QRR8"/>
<keyword evidence="5" id="KW-0238">DNA-binding</keyword>
<keyword evidence="2" id="KW-0217">Developmental protein</keyword>
<evidence type="ECO:0000256" key="7">
    <source>
        <dbReference type="ARBA" id="ARBA00023242"/>
    </source>
</evidence>
<dbReference type="GO" id="GO:0005634">
    <property type="term" value="C:nucleus"/>
    <property type="evidence" value="ECO:0007669"/>
    <property type="project" value="UniProtKB-SubCell"/>
</dbReference>
<name>A0A8C9QRR8_SCLFO</name>
<keyword evidence="10" id="KW-1185">Reference proteome</keyword>
<dbReference type="Pfam" id="PF00292">
    <property type="entry name" value="PAX"/>
    <property type="match status" value="1"/>
</dbReference>
<protein>
    <recommendedName>
        <fullName evidence="8">Paired domain-containing protein</fullName>
    </recommendedName>
</protein>
<keyword evidence="3" id="KW-0563">Paired box</keyword>
<dbReference type="InterPro" id="IPR036388">
    <property type="entry name" value="WH-like_DNA-bd_sf"/>
</dbReference>
<reference evidence="9 10" key="1">
    <citation type="submission" date="2019-04" db="EMBL/GenBank/DDBJ databases">
        <authorList>
            <consortium name="Wellcome Sanger Institute Data Sharing"/>
        </authorList>
    </citation>
    <scope>NUCLEOTIDE SEQUENCE [LARGE SCALE GENOMIC DNA]</scope>
</reference>
<feature type="domain" description="Paired" evidence="8">
    <location>
        <begin position="1"/>
        <end position="115"/>
    </location>
</feature>
<dbReference type="PANTHER" id="PTHR45636:SF47">
    <property type="entry name" value="PAIRED BOX PROTEIN PAX-4"/>
    <property type="match status" value="1"/>
</dbReference>
<evidence type="ECO:0000256" key="3">
    <source>
        <dbReference type="ARBA" id="ARBA00022724"/>
    </source>
</evidence>
<dbReference type="Gene3D" id="1.10.10.10">
    <property type="entry name" value="Winged helix-like DNA-binding domain superfamily/Winged helix DNA-binding domain"/>
    <property type="match status" value="2"/>
</dbReference>
<evidence type="ECO:0000256" key="6">
    <source>
        <dbReference type="ARBA" id="ARBA00023163"/>
    </source>
</evidence>
<dbReference type="InterPro" id="IPR001523">
    <property type="entry name" value="Paired_dom"/>
</dbReference>
<dbReference type="OrthoDB" id="3225452at2759"/>
<evidence type="ECO:0000259" key="8">
    <source>
        <dbReference type="PROSITE" id="PS51057"/>
    </source>
</evidence>
<reference evidence="9" key="3">
    <citation type="submission" date="2025-09" db="UniProtKB">
        <authorList>
            <consortium name="Ensembl"/>
        </authorList>
    </citation>
    <scope>IDENTIFICATION</scope>
</reference>
<dbReference type="PRINTS" id="PR00027">
    <property type="entry name" value="PAIREDBOX"/>
</dbReference>
<evidence type="ECO:0000313" key="10">
    <source>
        <dbReference type="Proteomes" id="UP000694397"/>
    </source>
</evidence>
<accession>A0A8C9QRR8</accession>
<dbReference type="SMART" id="SM00351">
    <property type="entry name" value="PAX"/>
    <property type="match status" value="1"/>
</dbReference>
<reference evidence="9" key="2">
    <citation type="submission" date="2025-08" db="UniProtKB">
        <authorList>
            <consortium name="Ensembl"/>
        </authorList>
    </citation>
    <scope>IDENTIFICATION</scope>
</reference>
<dbReference type="Ensembl" id="ENSSFOT00015001584.2">
    <property type="protein sequence ID" value="ENSSFOP00015001548.2"/>
    <property type="gene ID" value="ENSSFOG00015001072.2"/>
</dbReference>
<evidence type="ECO:0000256" key="2">
    <source>
        <dbReference type="ARBA" id="ARBA00022473"/>
    </source>
</evidence>
<dbReference type="GO" id="GO:0000978">
    <property type="term" value="F:RNA polymerase II cis-regulatory region sequence-specific DNA binding"/>
    <property type="evidence" value="ECO:0007669"/>
    <property type="project" value="TreeGrafter"/>
</dbReference>
<dbReference type="PROSITE" id="PS51057">
    <property type="entry name" value="PAIRED_2"/>
    <property type="match status" value="1"/>
</dbReference>
<dbReference type="Proteomes" id="UP000694397">
    <property type="component" value="Chromosome 24"/>
</dbReference>
<dbReference type="PANTHER" id="PTHR45636">
    <property type="entry name" value="PAIRED BOX PROTEIN PAX-6-RELATED-RELATED"/>
    <property type="match status" value="1"/>
</dbReference>
<sequence>LPPCKRRKIIELASNGVRPCQISRILQVQNVSNGCVSKILGRYRQTGLLCPKATGGSKPRLLTPDVIARITQYKFETPSIFAWEIQERLELEKVCKADRVPSVNPSAGRVSTVSR</sequence>
<evidence type="ECO:0000313" key="9">
    <source>
        <dbReference type="Ensembl" id="ENSSFOP00015001548.2"/>
    </source>
</evidence>